<evidence type="ECO:0000313" key="2">
    <source>
        <dbReference type="EMBL" id="OWZ05382.1"/>
    </source>
</evidence>
<gene>
    <name evidence="2" type="ORF">PHMEG_00022537</name>
</gene>
<reference evidence="3" key="1">
    <citation type="submission" date="2017-03" db="EMBL/GenBank/DDBJ databases">
        <title>Phytopthora megakarya and P. palmivora, two closely related causual agents of cacao black pod achieved similar genome size and gene model numbers by different mechanisms.</title>
        <authorList>
            <person name="Ali S."/>
            <person name="Shao J."/>
            <person name="Larry D.J."/>
            <person name="Kronmiller B."/>
            <person name="Shen D."/>
            <person name="Strem M.D."/>
            <person name="Melnick R.L."/>
            <person name="Guiltinan M.J."/>
            <person name="Tyler B.M."/>
            <person name="Meinhardt L.W."/>
            <person name="Bailey B.A."/>
        </authorList>
    </citation>
    <scope>NUCLEOTIDE SEQUENCE [LARGE SCALE GENOMIC DNA]</scope>
    <source>
        <strain evidence="3">zdho120</strain>
    </source>
</reference>
<dbReference type="AlphaFoldDB" id="A0A225VJ77"/>
<dbReference type="EMBL" id="NBNE01004458">
    <property type="protein sequence ID" value="OWZ05382.1"/>
    <property type="molecule type" value="Genomic_DNA"/>
</dbReference>
<comment type="caution">
    <text evidence="2">The sequence shown here is derived from an EMBL/GenBank/DDBJ whole genome shotgun (WGS) entry which is preliminary data.</text>
</comment>
<feature type="chain" id="PRO_5012172037" evidence="1">
    <location>
        <begin position="24"/>
        <end position="119"/>
    </location>
</feature>
<feature type="signal peptide" evidence="1">
    <location>
        <begin position="1"/>
        <end position="23"/>
    </location>
</feature>
<evidence type="ECO:0000256" key="1">
    <source>
        <dbReference type="SAM" id="SignalP"/>
    </source>
</evidence>
<evidence type="ECO:0000313" key="3">
    <source>
        <dbReference type="Proteomes" id="UP000198211"/>
    </source>
</evidence>
<organism evidence="2 3">
    <name type="scientific">Phytophthora megakarya</name>
    <dbReference type="NCBI Taxonomy" id="4795"/>
    <lineage>
        <taxon>Eukaryota</taxon>
        <taxon>Sar</taxon>
        <taxon>Stramenopiles</taxon>
        <taxon>Oomycota</taxon>
        <taxon>Peronosporomycetes</taxon>
        <taxon>Peronosporales</taxon>
        <taxon>Peronosporaceae</taxon>
        <taxon>Phytophthora</taxon>
    </lineage>
</organism>
<sequence length="119" mass="13361">MNFLSMFLLALFILAMAVDYSVAVPQTVTSQPVYLRTPSKLVTRDTKTNFAAKRVFRTDTKDVNVAGLSQGRAVDEERGLSNLAKKMAEKIKNFVYNYDISVFLQELAYLLGNVVHHAN</sequence>
<name>A0A225VJ77_9STRA</name>
<protein>
    <submittedName>
        <fullName evidence="2">RxLR effector protein</fullName>
    </submittedName>
</protein>
<keyword evidence="1" id="KW-0732">Signal</keyword>
<proteinExistence type="predicted"/>
<dbReference type="Proteomes" id="UP000198211">
    <property type="component" value="Unassembled WGS sequence"/>
</dbReference>
<keyword evidence="3" id="KW-1185">Reference proteome</keyword>
<accession>A0A225VJ77</accession>